<comment type="caution">
    <text evidence="5">The sequence shown here is derived from an EMBL/GenBank/DDBJ whole genome shotgun (WGS) entry which is preliminary data.</text>
</comment>
<reference evidence="5" key="2">
    <citation type="submission" date="2017-10" db="EMBL/GenBank/DDBJ databases">
        <title>Ladona fulva Genome sequencing and assembly.</title>
        <authorList>
            <person name="Murali S."/>
            <person name="Richards S."/>
            <person name="Bandaranaike D."/>
            <person name="Bellair M."/>
            <person name="Blankenburg K."/>
            <person name="Chao H."/>
            <person name="Dinh H."/>
            <person name="Doddapaneni H."/>
            <person name="Dugan-Rocha S."/>
            <person name="Elkadiri S."/>
            <person name="Gnanaolivu R."/>
            <person name="Hernandez B."/>
            <person name="Skinner E."/>
            <person name="Javaid M."/>
            <person name="Lee S."/>
            <person name="Li M."/>
            <person name="Ming W."/>
            <person name="Munidasa M."/>
            <person name="Muniz J."/>
            <person name="Nguyen L."/>
            <person name="Hughes D."/>
            <person name="Osuji N."/>
            <person name="Pu L.-L."/>
            <person name="Puazo M."/>
            <person name="Qu C."/>
            <person name="Quiroz J."/>
            <person name="Raj R."/>
            <person name="Weissenberger G."/>
            <person name="Xin Y."/>
            <person name="Zou X."/>
            <person name="Han Y."/>
            <person name="Worley K."/>
            <person name="Muzny D."/>
            <person name="Gibbs R."/>
        </authorList>
    </citation>
    <scope>NUCLEOTIDE SEQUENCE</scope>
    <source>
        <strain evidence="5">Sampled in the wild</strain>
    </source>
</reference>
<dbReference type="OrthoDB" id="6761907at2759"/>
<dbReference type="PANTHER" id="PTHR39957">
    <property type="entry name" value="AT09846P1-RELATED"/>
    <property type="match status" value="1"/>
</dbReference>
<protein>
    <recommendedName>
        <fullName evidence="4">Single domain-containing protein</fullName>
    </recommendedName>
</protein>
<evidence type="ECO:0000256" key="2">
    <source>
        <dbReference type="ARBA" id="ARBA00022525"/>
    </source>
</evidence>
<dbReference type="Proteomes" id="UP000792457">
    <property type="component" value="Unassembled WGS sequence"/>
</dbReference>
<dbReference type="AlphaFoldDB" id="A0A8K0KN89"/>
<keyword evidence="3" id="KW-0732">Signal</keyword>
<name>A0A8K0KN89_LADFU</name>
<dbReference type="InterPro" id="IPR029277">
    <property type="entry name" value="SVWC_dom"/>
</dbReference>
<accession>A0A8K0KN89</accession>
<keyword evidence="6" id="KW-1185">Reference proteome</keyword>
<dbReference type="Pfam" id="PF15430">
    <property type="entry name" value="SVWC"/>
    <property type="match status" value="1"/>
</dbReference>
<dbReference type="SMART" id="SM01318">
    <property type="entry name" value="SVWC"/>
    <property type="match status" value="1"/>
</dbReference>
<feature type="signal peptide" evidence="3">
    <location>
        <begin position="1"/>
        <end position="21"/>
    </location>
</feature>
<evidence type="ECO:0000313" key="6">
    <source>
        <dbReference type="Proteomes" id="UP000792457"/>
    </source>
</evidence>
<dbReference type="InterPro" id="IPR053308">
    <property type="entry name" value="Vago-like"/>
</dbReference>
<reference evidence="5" key="1">
    <citation type="submission" date="2013-04" db="EMBL/GenBank/DDBJ databases">
        <authorList>
            <person name="Qu J."/>
            <person name="Murali S.C."/>
            <person name="Bandaranaike D."/>
            <person name="Bellair M."/>
            <person name="Blankenburg K."/>
            <person name="Chao H."/>
            <person name="Dinh H."/>
            <person name="Doddapaneni H."/>
            <person name="Downs B."/>
            <person name="Dugan-Rocha S."/>
            <person name="Elkadiri S."/>
            <person name="Gnanaolivu R.D."/>
            <person name="Hernandez B."/>
            <person name="Javaid M."/>
            <person name="Jayaseelan J.C."/>
            <person name="Lee S."/>
            <person name="Li M."/>
            <person name="Ming W."/>
            <person name="Munidasa M."/>
            <person name="Muniz J."/>
            <person name="Nguyen L."/>
            <person name="Ongeri F."/>
            <person name="Osuji N."/>
            <person name="Pu L.-L."/>
            <person name="Puazo M."/>
            <person name="Qu C."/>
            <person name="Quiroz J."/>
            <person name="Raj R."/>
            <person name="Weissenberger G."/>
            <person name="Xin Y."/>
            <person name="Zou X."/>
            <person name="Han Y."/>
            <person name="Richards S."/>
            <person name="Worley K."/>
            <person name="Muzny D."/>
            <person name="Gibbs R."/>
        </authorList>
    </citation>
    <scope>NUCLEOTIDE SEQUENCE</scope>
    <source>
        <strain evidence="5">Sampled in the wild</strain>
    </source>
</reference>
<gene>
    <name evidence="5" type="ORF">J437_LFUL017196</name>
</gene>
<proteinExistence type="predicted"/>
<dbReference type="EMBL" id="KZ309086">
    <property type="protein sequence ID" value="KAG8236846.1"/>
    <property type="molecule type" value="Genomic_DNA"/>
</dbReference>
<organism evidence="5 6">
    <name type="scientific">Ladona fulva</name>
    <name type="common">Scarce chaser dragonfly</name>
    <name type="synonym">Libellula fulva</name>
    <dbReference type="NCBI Taxonomy" id="123851"/>
    <lineage>
        <taxon>Eukaryota</taxon>
        <taxon>Metazoa</taxon>
        <taxon>Ecdysozoa</taxon>
        <taxon>Arthropoda</taxon>
        <taxon>Hexapoda</taxon>
        <taxon>Insecta</taxon>
        <taxon>Pterygota</taxon>
        <taxon>Palaeoptera</taxon>
        <taxon>Odonata</taxon>
        <taxon>Epiprocta</taxon>
        <taxon>Anisoptera</taxon>
        <taxon>Libelluloidea</taxon>
        <taxon>Libellulidae</taxon>
        <taxon>Ladona</taxon>
    </lineage>
</organism>
<keyword evidence="2" id="KW-0964">Secreted</keyword>
<dbReference type="PANTHER" id="PTHR39957:SF1">
    <property type="entry name" value="AT09846P1-RELATED"/>
    <property type="match status" value="1"/>
</dbReference>
<evidence type="ECO:0000256" key="1">
    <source>
        <dbReference type="ARBA" id="ARBA00004613"/>
    </source>
</evidence>
<sequence>MKVFCLCVLAVLACLLASTEAATSLQPAEVDPKRPNGCLWTDPKTKQKTYHASGSSWKIGPCARASCNKQNGKLVLLMESCGVIGVRPNCKLSAVDSSKNYPQCCPKEICT</sequence>
<feature type="chain" id="PRO_5035430798" description="Single domain-containing protein" evidence="3">
    <location>
        <begin position="22"/>
        <end position="111"/>
    </location>
</feature>
<evidence type="ECO:0000256" key="3">
    <source>
        <dbReference type="SAM" id="SignalP"/>
    </source>
</evidence>
<evidence type="ECO:0000313" key="5">
    <source>
        <dbReference type="EMBL" id="KAG8236846.1"/>
    </source>
</evidence>
<comment type="subcellular location">
    <subcellularLocation>
        <location evidence="1">Secreted</location>
    </subcellularLocation>
</comment>
<dbReference type="GO" id="GO:0005576">
    <property type="term" value="C:extracellular region"/>
    <property type="evidence" value="ECO:0007669"/>
    <property type="project" value="UniProtKB-SubCell"/>
</dbReference>
<evidence type="ECO:0000259" key="4">
    <source>
        <dbReference type="SMART" id="SM01318"/>
    </source>
</evidence>
<feature type="domain" description="Single" evidence="4">
    <location>
        <begin position="48"/>
        <end position="110"/>
    </location>
</feature>